<dbReference type="OrthoDB" id="118951at2759"/>
<feature type="transmembrane region" description="Helical" evidence="1">
    <location>
        <begin position="299"/>
        <end position="321"/>
    </location>
</feature>
<feature type="transmembrane region" description="Helical" evidence="1">
    <location>
        <begin position="259"/>
        <end position="279"/>
    </location>
</feature>
<dbReference type="EMBL" id="VTPC01007601">
    <property type="protein sequence ID" value="KAF2893852.1"/>
    <property type="molecule type" value="Genomic_DNA"/>
</dbReference>
<feature type="transmembrane region" description="Helical" evidence="1">
    <location>
        <begin position="480"/>
        <end position="500"/>
    </location>
</feature>
<dbReference type="Pfam" id="PF01757">
    <property type="entry name" value="Acyl_transf_3"/>
    <property type="match status" value="1"/>
</dbReference>
<accession>A0A8K0CYT9</accession>
<proteinExistence type="predicted"/>
<feature type="transmembrane region" description="Helical" evidence="1">
    <location>
        <begin position="432"/>
        <end position="454"/>
    </location>
</feature>
<comment type="caution">
    <text evidence="4">The sequence shown here is derived from an EMBL/GenBank/DDBJ whole genome shotgun (WGS) entry which is preliminary data.</text>
</comment>
<keyword evidence="1" id="KW-1133">Transmembrane helix</keyword>
<feature type="transmembrane region" description="Helical" evidence="1">
    <location>
        <begin position="512"/>
        <end position="536"/>
    </location>
</feature>
<name>A0A8K0CYT9_IGNLU</name>
<dbReference type="InterPro" id="IPR002656">
    <property type="entry name" value="Acyl_transf_3_dom"/>
</dbReference>
<evidence type="ECO:0000313" key="5">
    <source>
        <dbReference type="Proteomes" id="UP000801492"/>
    </source>
</evidence>
<feature type="transmembrane region" description="Helical" evidence="1">
    <location>
        <begin position="556"/>
        <end position="580"/>
    </location>
</feature>
<gene>
    <name evidence="4" type="ORF">ILUMI_12321</name>
</gene>
<evidence type="ECO:0000313" key="4">
    <source>
        <dbReference type="EMBL" id="KAF2893852.1"/>
    </source>
</evidence>
<feature type="signal peptide" evidence="2">
    <location>
        <begin position="1"/>
        <end position="17"/>
    </location>
</feature>
<evidence type="ECO:0000256" key="1">
    <source>
        <dbReference type="SAM" id="Phobius"/>
    </source>
</evidence>
<feature type="chain" id="PRO_5035454049" description="Nose resistant-to-fluoxetine protein N-terminal domain-containing protein" evidence="2">
    <location>
        <begin position="18"/>
        <end position="620"/>
    </location>
</feature>
<dbReference type="GO" id="GO:0016747">
    <property type="term" value="F:acyltransferase activity, transferring groups other than amino-acyl groups"/>
    <property type="evidence" value="ECO:0007669"/>
    <property type="project" value="InterPro"/>
</dbReference>
<keyword evidence="1" id="KW-0472">Membrane</keyword>
<feature type="transmembrane region" description="Helical" evidence="1">
    <location>
        <begin position="592"/>
        <end position="615"/>
    </location>
</feature>
<reference evidence="4" key="1">
    <citation type="submission" date="2019-08" db="EMBL/GenBank/DDBJ databases">
        <title>The genome of the North American firefly Photinus pyralis.</title>
        <authorList>
            <consortium name="Photinus pyralis genome working group"/>
            <person name="Fallon T.R."/>
            <person name="Sander Lower S.E."/>
            <person name="Weng J.-K."/>
        </authorList>
    </citation>
    <scope>NUCLEOTIDE SEQUENCE</scope>
    <source>
        <strain evidence="4">TRF0915ILg1</strain>
        <tissue evidence="4">Whole body</tissue>
    </source>
</reference>
<feature type="non-terminal residue" evidence="4">
    <location>
        <position position="620"/>
    </location>
</feature>
<organism evidence="4 5">
    <name type="scientific">Ignelater luminosus</name>
    <name type="common">Cucubano</name>
    <name type="synonym">Pyrophorus luminosus</name>
    <dbReference type="NCBI Taxonomy" id="2038154"/>
    <lineage>
        <taxon>Eukaryota</taxon>
        <taxon>Metazoa</taxon>
        <taxon>Ecdysozoa</taxon>
        <taxon>Arthropoda</taxon>
        <taxon>Hexapoda</taxon>
        <taxon>Insecta</taxon>
        <taxon>Pterygota</taxon>
        <taxon>Neoptera</taxon>
        <taxon>Endopterygota</taxon>
        <taxon>Coleoptera</taxon>
        <taxon>Polyphaga</taxon>
        <taxon>Elateriformia</taxon>
        <taxon>Elateroidea</taxon>
        <taxon>Elateridae</taxon>
        <taxon>Agrypninae</taxon>
        <taxon>Pyrophorini</taxon>
        <taxon>Ignelater</taxon>
    </lineage>
</organism>
<dbReference type="PANTHER" id="PTHR11161:SF0">
    <property type="entry name" value="O-ACYLTRANSFERASE LIKE PROTEIN"/>
    <property type="match status" value="1"/>
</dbReference>
<dbReference type="SMART" id="SM00703">
    <property type="entry name" value="NRF"/>
    <property type="match status" value="1"/>
</dbReference>
<sequence>MLVSVFVVCLSLYLTEASNLTKSFSDINSPSYFANKVLNSLILLETDISQQCKFQMSYYVDTLLSSPKSFWALQMFDSGAKLPSGIFTGNLVDLGFFEQCINTYNNATVEIIFGKYCIGVIPFTSVLDATKLPHFQIPRSVLPRIEAGLQIATCLPSGCLAHEIEKIYEKLDVPLEFDESLCQTKANKTKLSNGDIAMVSFLAIIFSVILSSTAYDIVITYLRKKPFTPVFLAFSVLTNGKKLIETINKSNQISSIHGIRVLTIMWIILGHKYTIGALLPVRNYLHFLEFIREPANMFVFNSFVSVDTFFLLGGIVVVYTFMGAMKNGIKFNIFSYYIHRYLRLTPLIAVVIGIYATILKHLGSGPIWPGMIHSHLVNACQQHWYWALLYVQNFVLVGDEIVTNTWYLSVDFQLFLISPVLLLSLKKWPRITLIVIGILTILSSIAAFLTSWFLEISLNMFTKFDIDRFSNYKKYFYYPAWIRCSPWLIGIIVGYVIFEIKQRQKKIVVNKIIVLVLWMASLATLYLCVFEGYDLIMLKNDKLINAFHMALVRPSWAIALSWIIFACTIGYGGPVNWFLSLPIFQVISRLTYSIYLTHYAVLFVVAAQLTTPAVFSNFQM</sequence>
<evidence type="ECO:0000259" key="3">
    <source>
        <dbReference type="SMART" id="SM00703"/>
    </source>
</evidence>
<keyword evidence="5" id="KW-1185">Reference proteome</keyword>
<protein>
    <recommendedName>
        <fullName evidence="3">Nose resistant-to-fluoxetine protein N-terminal domain-containing protein</fullName>
    </recommendedName>
</protein>
<dbReference type="InterPro" id="IPR052728">
    <property type="entry name" value="O2_lipid_transport_reg"/>
</dbReference>
<feature type="transmembrane region" description="Helical" evidence="1">
    <location>
        <begin position="341"/>
        <end position="359"/>
    </location>
</feature>
<dbReference type="Pfam" id="PF20146">
    <property type="entry name" value="NRF"/>
    <property type="match status" value="1"/>
</dbReference>
<dbReference type="Proteomes" id="UP000801492">
    <property type="component" value="Unassembled WGS sequence"/>
</dbReference>
<dbReference type="AlphaFoldDB" id="A0A8K0CYT9"/>
<feature type="transmembrane region" description="Helical" evidence="1">
    <location>
        <begin position="406"/>
        <end position="425"/>
    </location>
</feature>
<dbReference type="InterPro" id="IPR006621">
    <property type="entry name" value="Nose-resist-to-fluoxetine_N"/>
</dbReference>
<feature type="transmembrane region" description="Helical" evidence="1">
    <location>
        <begin position="196"/>
        <end position="218"/>
    </location>
</feature>
<evidence type="ECO:0000256" key="2">
    <source>
        <dbReference type="SAM" id="SignalP"/>
    </source>
</evidence>
<dbReference type="PANTHER" id="PTHR11161">
    <property type="entry name" value="O-ACYLTRANSFERASE"/>
    <property type="match status" value="1"/>
</dbReference>
<feature type="domain" description="Nose resistant-to-fluoxetine protein N-terminal" evidence="3">
    <location>
        <begin position="49"/>
        <end position="184"/>
    </location>
</feature>
<keyword evidence="2" id="KW-0732">Signal</keyword>
<keyword evidence="1" id="KW-0812">Transmembrane</keyword>